<proteinExistence type="predicted"/>
<dbReference type="Proteomes" id="UP001597045">
    <property type="component" value="Unassembled WGS sequence"/>
</dbReference>
<dbReference type="EMBL" id="JBHTIS010000917">
    <property type="protein sequence ID" value="MFD1047074.1"/>
    <property type="molecule type" value="Genomic_DNA"/>
</dbReference>
<reference evidence="2" key="1">
    <citation type="journal article" date="2019" name="Int. J. Syst. Evol. Microbiol.">
        <title>The Global Catalogue of Microorganisms (GCM) 10K type strain sequencing project: providing services to taxonomists for standard genome sequencing and annotation.</title>
        <authorList>
            <consortium name="The Broad Institute Genomics Platform"/>
            <consortium name="The Broad Institute Genome Sequencing Center for Infectious Disease"/>
            <person name="Wu L."/>
            <person name="Ma J."/>
        </authorList>
    </citation>
    <scope>NUCLEOTIDE SEQUENCE [LARGE SCALE GENOMIC DNA]</scope>
    <source>
        <strain evidence="2">JCM 31486</strain>
    </source>
</reference>
<name>A0ABW3MBK1_9PSEU</name>
<gene>
    <name evidence="1" type="ORF">ACFQ1S_16730</name>
</gene>
<protein>
    <submittedName>
        <fullName evidence="1">Uncharacterized protein</fullName>
    </submittedName>
</protein>
<sequence length="184" mass="20384">MTWFFVTDGAPPEPSYDDLLAGRNQPQPHDLMKRLFKELTGTSLAASQELVREKGSYEAIARGYAGTREVGCAWRATIPVNDTSLPVDETYVTYGLPTVTLIWRVAYWKQGQLGYAAWTLSSLTARLDGDARAVMERVWSEVFGVSAVLVPAPPENAQAYEEWTQAVEDQLRADLQRPSADADA</sequence>
<accession>A0ABW3MBK1</accession>
<evidence type="ECO:0000313" key="2">
    <source>
        <dbReference type="Proteomes" id="UP001597045"/>
    </source>
</evidence>
<organism evidence="1 2">
    <name type="scientific">Kibdelosporangium lantanae</name>
    <dbReference type="NCBI Taxonomy" id="1497396"/>
    <lineage>
        <taxon>Bacteria</taxon>
        <taxon>Bacillati</taxon>
        <taxon>Actinomycetota</taxon>
        <taxon>Actinomycetes</taxon>
        <taxon>Pseudonocardiales</taxon>
        <taxon>Pseudonocardiaceae</taxon>
        <taxon>Kibdelosporangium</taxon>
    </lineage>
</organism>
<evidence type="ECO:0000313" key="1">
    <source>
        <dbReference type="EMBL" id="MFD1047074.1"/>
    </source>
</evidence>
<comment type="caution">
    <text evidence="1">The sequence shown here is derived from an EMBL/GenBank/DDBJ whole genome shotgun (WGS) entry which is preliminary data.</text>
</comment>
<keyword evidence="2" id="KW-1185">Reference proteome</keyword>